<dbReference type="RefSeq" id="WP_010155096.1">
    <property type="nucleotide sequence ID" value="NZ_FNKB01000001.1"/>
</dbReference>
<dbReference type="PROSITE" id="PS51257">
    <property type="entry name" value="PROKAR_LIPOPROTEIN"/>
    <property type="match status" value="1"/>
</dbReference>
<feature type="compositionally biased region" description="Low complexity" evidence="1">
    <location>
        <begin position="34"/>
        <end position="61"/>
    </location>
</feature>
<dbReference type="EMBL" id="FNKB01000001">
    <property type="protein sequence ID" value="SDQ17311.1"/>
    <property type="molecule type" value="Genomic_DNA"/>
</dbReference>
<dbReference type="AlphaFoldDB" id="A0A1H0YQU0"/>
<dbReference type="STRING" id="1079994.SAMN04488565_1092"/>
<protein>
    <submittedName>
        <fullName evidence="4">Uncharacterized membrane protein YkoI</fullName>
    </submittedName>
</protein>
<dbReference type="OrthoDB" id="4732507at2"/>
<evidence type="ECO:0000259" key="3">
    <source>
        <dbReference type="Pfam" id="PF03413"/>
    </source>
</evidence>
<evidence type="ECO:0000313" key="4">
    <source>
        <dbReference type="EMBL" id="SDQ17311.1"/>
    </source>
</evidence>
<feature type="domain" description="PepSY" evidence="3">
    <location>
        <begin position="80"/>
        <end position="136"/>
    </location>
</feature>
<keyword evidence="2" id="KW-0732">Signal</keyword>
<name>A0A1H0YQU0_9MICO</name>
<gene>
    <name evidence="4" type="ORF">SAMN04488565_1092</name>
</gene>
<feature type="chain" id="PRO_5038410917" evidence="2">
    <location>
        <begin position="21"/>
        <end position="213"/>
    </location>
</feature>
<proteinExistence type="predicted"/>
<reference evidence="4 5" key="1">
    <citation type="submission" date="2016-10" db="EMBL/GenBank/DDBJ databases">
        <authorList>
            <person name="de Groot N.N."/>
        </authorList>
    </citation>
    <scope>NUCLEOTIDE SEQUENCE [LARGE SCALE GENOMIC DNA]</scope>
    <source>
        <strain evidence="4 5">DSM 22788</strain>
    </source>
</reference>
<dbReference type="eggNOG" id="COG3212">
    <property type="taxonomic scope" value="Bacteria"/>
</dbReference>
<evidence type="ECO:0000256" key="1">
    <source>
        <dbReference type="SAM" id="MobiDB-lite"/>
    </source>
</evidence>
<dbReference type="Pfam" id="PF03413">
    <property type="entry name" value="PepSY"/>
    <property type="match status" value="1"/>
</dbReference>
<organism evidence="4 5">
    <name type="scientific">Leucobacter chromiiresistens</name>
    <dbReference type="NCBI Taxonomy" id="1079994"/>
    <lineage>
        <taxon>Bacteria</taxon>
        <taxon>Bacillati</taxon>
        <taxon>Actinomycetota</taxon>
        <taxon>Actinomycetes</taxon>
        <taxon>Micrococcales</taxon>
        <taxon>Microbacteriaceae</taxon>
        <taxon>Leucobacter</taxon>
    </lineage>
</organism>
<dbReference type="Proteomes" id="UP000182690">
    <property type="component" value="Unassembled WGS sequence"/>
</dbReference>
<accession>A0A1H0YQU0</accession>
<dbReference type="Gene3D" id="3.10.450.40">
    <property type="match status" value="1"/>
</dbReference>
<evidence type="ECO:0000256" key="2">
    <source>
        <dbReference type="SAM" id="SignalP"/>
    </source>
</evidence>
<dbReference type="InterPro" id="IPR025711">
    <property type="entry name" value="PepSY"/>
</dbReference>
<sequence length="213" mass="22433">MHRRPFTSVSIALAIPAVLAAGLMLTGCGDTSGDTAPTEPTATSAAPDSTASPGDSSSTADESPQTTPSHPDLREFVPDIAPQEAADAALHAAPGDLQSIELTPRRSRLVYRVEIITATEEVDVDVDAADGSVLDQRTERIEHDEVPDPAISLSDVVPVAEAMVSATAEIDEPVGSWKLGFSDGRLVYQFEFASTDREAVVDAFTSQLVDIDD</sequence>
<evidence type="ECO:0000313" key="5">
    <source>
        <dbReference type="Proteomes" id="UP000182690"/>
    </source>
</evidence>
<feature type="signal peptide" evidence="2">
    <location>
        <begin position="1"/>
        <end position="20"/>
    </location>
</feature>
<feature type="region of interest" description="Disordered" evidence="1">
    <location>
        <begin position="31"/>
        <end position="75"/>
    </location>
</feature>